<evidence type="ECO:0000256" key="3">
    <source>
        <dbReference type="PROSITE-ProRule" id="PRU00708"/>
    </source>
</evidence>
<gene>
    <name evidence="4" type="ORF">Gorai_006052</name>
</gene>
<keyword evidence="2" id="KW-0677">Repeat</keyword>
<dbReference type="PANTHER" id="PTHR46128:SF358">
    <property type="entry name" value="TETRATRICOPEPTIDE REPEAT (TPR)-LIKE SUPERFAMILY PROTEIN"/>
    <property type="match status" value="1"/>
</dbReference>
<evidence type="ECO:0000256" key="1">
    <source>
        <dbReference type="ARBA" id="ARBA00007626"/>
    </source>
</evidence>
<evidence type="ECO:0000313" key="5">
    <source>
        <dbReference type="Proteomes" id="UP000593578"/>
    </source>
</evidence>
<evidence type="ECO:0000313" key="4">
    <source>
        <dbReference type="EMBL" id="MBA0599851.1"/>
    </source>
</evidence>
<dbReference type="Pfam" id="PF13041">
    <property type="entry name" value="PPR_2"/>
    <property type="match status" value="1"/>
</dbReference>
<dbReference type="InterPro" id="IPR050872">
    <property type="entry name" value="PPR_P_subfamily"/>
</dbReference>
<dbReference type="InterPro" id="IPR011990">
    <property type="entry name" value="TPR-like_helical_dom_sf"/>
</dbReference>
<accession>A0A7J8QE99</accession>
<comment type="similarity">
    <text evidence="1">Belongs to the PPR family. P subfamily.</text>
</comment>
<feature type="non-terminal residue" evidence="4">
    <location>
        <position position="1"/>
    </location>
</feature>
<protein>
    <recommendedName>
        <fullName evidence="6">Pentacotripeptide-repeat region of PRORP domain-containing protein</fullName>
    </recommendedName>
</protein>
<sequence>MVNKRISPNVYTLNTIISALCKDGKIQEAIFEKRTEEAITMLELMSQRGVKPDIVTYNCLIRGLCNSDICAEATSLFSRMLNGGVQ</sequence>
<dbReference type="EMBL" id="JABEZZ010000011">
    <property type="protein sequence ID" value="MBA0599851.1"/>
    <property type="molecule type" value="Genomic_DNA"/>
</dbReference>
<proteinExistence type="inferred from homology"/>
<feature type="repeat" description="PPR" evidence="3">
    <location>
        <begin position="53"/>
        <end position="86"/>
    </location>
</feature>
<reference evidence="4 5" key="1">
    <citation type="journal article" date="2019" name="Genome Biol. Evol.">
        <title>Insights into the evolution of the New World diploid cottons (Gossypium, subgenus Houzingenia) based on genome sequencing.</title>
        <authorList>
            <person name="Grover C.E."/>
            <person name="Arick M.A. 2nd"/>
            <person name="Thrash A."/>
            <person name="Conover J.L."/>
            <person name="Sanders W.S."/>
            <person name="Peterson D.G."/>
            <person name="Frelichowski J.E."/>
            <person name="Scheffler J.A."/>
            <person name="Scheffler B.E."/>
            <person name="Wendel J.F."/>
        </authorList>
    </citation>
    <scope>NUCLEOTIDE SEQUENCE [LARGE SCALE GENOMIC DNA]</scope>
    <source>
        <strain evidence="4">8</strain>
        <tissue evidence="4">Leaf</tissue>
    </source>
</reference>
<evidence type="ECO:0008006" key="6">
    <source>
        <dbReference type="Google" id="ProtNLM"/>
    </source>
</evidence>
<name>A0A7J8QE99_GOSRA</name>
<dbReference type="InterPro" id="IPR002885">
    <property type="entry name" value="PPR_rpt"/>
</dbReference>
<dbReference type="Gene3D" id="1.25.40.10">
    <property type="entry name" value="Tetratricopeptide repeat domain"/>
    <property type="match status" value="1"/>
</dbReference>
<comment type="caution">
    <text evidence="4">The sequence shown here is derived from an EMBL/GenBank/DDBJ whole genome shotgun (WGS) entry which is preliminary data.</text>
</comment>
<evidence type="ECO:0000256" key="2">
    <source>
        <dbReference type="ARBA" id="ARBA00022737"/>
    </source>
</evidence>
<dbReference type="NCBIfam" id="TIGR00756">
    <property type="entry name" value="PPR"/>
    <property type="match status" value="3"/>
</dbReference>
<dbReference type="PROSITE" id="PS51375">
    <property type="entry name" value="PPR"/>
    <property type="match status" value="1"/>
</dbReference>
<dbReference type="AlphaFoldDB" id="A0A7J8QE99"/>
<dbReference type="Proteomes" id="UP000593578">
    <property type="component" value="Unassembled WGS sequence"/>
</dbReference>
<organism evidence="4 5">
    <name type="scientific">Gossypium raimondii</name>
    <name type="common">Peruvian cotton</name>
    <name type="synonym">Gossypium klotzschianum subsp. raimondii</name>
    <dbReference type="NCBI Taxonomy" id="29730"/>
    <lineage>
        <taxon>Eukaryota</taxon>
        <taxon>Viridiplantae</taxon>
        <taxon>Streptophyta</taxon>
        <taxon>Embryophyta</taxon>
        <taxon>Tracheophyta</taxon>
        <taxon>Spermatophyta</taxon>
        <taxon>Magnoliopsida</taxon>
        <taxon>eudicotyledons</taxon>
        <taxon>Gunneridae</taxon>
        <taxon>Pentapetalae</taxon>
        <taxon>rosids</taxon>
        <taxon>malvids</taxon>
        <taxon>Malvales</taxon>
        <taxon>Malvaceae</taxon>
        <taxon>Malvoideae</taxon>
        <taxon>Gossypium</taxon>
    </lineage>
</organism>
<dbReference type="PANTHER" id="PTHR46128">
    <property type="entry name" value="MITOCHONDRIAL GROUP I INTRON SPLICING FACTOR CCM1"/>
    <property type="match status" value="1"/>
</dbReference>